<evidence type="ECO:0000256" key="1">
    <source>
        <dbReference type="SAM" id="MobiDB-lite"/>
    </source>
</evidence>
<organism evidence="2 3">
    <name type="scientific">Paxillus rubicundulus Ve08.2h10</name>
    <dbReference type="NCBI Taxonomy" id="930991"/>
    <lineage>
        <taxon>Eukaryota</taxon>
        <taxon>Fungi</taxon>
        <taxon>Dikarya</taxon>
        <taxon>Basidiomycota</taxon>
        <taxon>Agaricomycotina</taxon>
        <taxon>Agaricomycetes</taxon>
        <taxon>Agaricomycetidae</taxon>
        <taxon>Boletales</taxon>
        <taxon>Paxilineae</taxon>
        <taxon>Paxillaceae</taxon>
        <taxon>Paxillus</taxon>
    </lineage>
</organism>
<evidence type="ECO:0000313" key="3">
    <source>
        <dbReference type="Proteomes" id="UP000054538"/>
    </source>
</evidence>
<dbReference type="EMBL" id="KN826124">
    <property type="protein sequence ID" value="KIK80018.1"/>
    <property type="molecule type" value="Genomic_DNA"/>
</dbReference>
<accession>A0A0D0CWV2</accession>
<dbReference type="OrthoDB" id="122279at2759"/>
<name>A0A0D0CWV2_9AGAM</name>
<gene>
    <name evidence="2" type="ORF">PAXRUDRAFT_833784</name>
</gene>
<keyword evidence="3" id="KW-1185">Reference proteome</keyword>
<evidence type="ECO:0000313" key="2">
    <source>
        <dbReference type="EMBL" id="KIK80018.1"/>
    </source>
</evidence>
<reference evidence="3" key="2">
    <citation type="submission" date="2015-01" db="EMBL/GenBank/DDBJ databases">
        <title>Evolutionary Origins and Diversification of the Mycorrhizal Mutualists.</title>
        <authorList>
            <consortium name="DOE Joint Genome Institute"/>
            <consortium name="Mycorrhizal Genomics Consortium"/>
            <person name="Kohler A."/>
            <person name="Kuo A."/>
            <person name="Nagy L.G."/>
            <person name="Floudas D."/>
            <person name="Copeland A."/>
            <person name="Barry K.W."/>
            <person name="Cichocki N."/>
            <person name="Veneault-Fourrey C."/>
            <person name="LaButti K."/>
            <person name="Lindquist E.A."/>
            <person name="Lipzen A."/>
            <person name="Lundell T."/>
            <person name="Morin E."/>
            <person name="Murat C."/>
            <person name="Riley R."/>
            <person name="Ohm R."/>
            <person name="Sun H."/>
            <person name="Tunlid A."/>
            <person name="Henrissat B."/>
            <person name="Grigoriev I.V."/>
            <person name="Hibbett D.S."/>
            <person name="Martin F."/>
        </authorList>
    </citation>
    <scope>NUCLEOTIDE SEQUENCE [LARGE SCALE GENOMIC DNA]</scope>
    <source>
        <strain evidence="3">Ve08.2h10</strain>
    </source>
</reference>
<dbReference type="AlphaFoldDB" id="A0A0D0CWV2"/>
<protein>
    <submittedName>
        <fullName evidence="2">Uncharacterized protein</fullName>
    </submittedName>
</protein>
<dbReference type="Proteomes" id="UP000054538">
    <property type="component" value="Unassembled WGS sequence"/>
</dbReference>
<proteinExistence type="predicted"/>
<dbReference type="InParanoid" id="A0A0D0CWV2"/>
<feature type="compositionally biased region" description="Pro residues" evidence="1">
    <location>
        <begin position="53"/>
        <end position="74"/>
    </location>
</feature>
<sequence>MDSLPMPCFICHKKVPQNLMNAHSRQHSAADLIAWTQHWYTLTHGRRATPRATPAPPPVPGPVPPETPASPPPAVQKRHEPNAFTTWLQDNAHDSLEYTRIDGQQSWPDLQAARALRESTKSQVAQIVREFEGLSDNDKETCLGMVQDVPILPGLVAYTFTHLIRCPRRRWFIKDDWSMELSILKECIQRWKKYDDTVCILNYKAIRSNLVDILRGTKVLPGRYKCNMKLLDGTMLLEHDILNLAAVAALSVTGPKKDRILTVVNRYEANLSIDLFHALLEKELGLGDWYQLQHRRHAIKRNILLSHQSIPE</sequence>
<feature type="region of interest" description="Disordered" evidence="1">
    <location>
        <begin position="47"/>
        <end position="78"/>
    </location>
</feature>
<dbReference type="HOGENOM" id="CLU_061009_0_0_1"/>
<reference evidence="2 3" key="1">
    <citation type="submission" date="2014-04" db="EMBL/GenBank/DDBJ databases">
        <authorList>
            <consortium name="DOE Joint Genome Institute"/>
            <person name="Kuo A."/>
            <person name="Kohler A."/>
            <person name="Jargeat P."/>
            <person name="Nagy L.G."/>
            <person name="Floudas D."/>
            <person name="Copeland A."/>
            <person name="Barry K.W."/>
            <person name="Cichocki N."/>
            <person name="Veneault-Fourrey C."/>
            <person name="LaButti K."/>
            <person name="Lindquist E.A."/>
            <person name="Lipzen A."/>
            <person name="Lundell T."/>
            <person name="Morin E."/>
            <person name="Murat C."/>
            <person name="Sun H."/>
            <person name="Tunlid A."/>
            <person name="Henrissat B."/>
            <person name="Grigoriev I.V."/>
            <person name="Hibbett D.S."/>
            <person name="Martin F."/>
            <person name="Nordberg H.P."/>
            <person name="Cantor M.N."/>
            <person name="Hua S.X."/>
        </authorList>
    </citation>
    <scope>NUCLEOTIDE SEQUENCE [LARGE SCALE GENOMIC DNA]</scope>
    <source>
        <strain evidence="2 3">Ve08.2h10</strain>
    </source>
</reference>